<dbReference type="PROSITE" id="PS50878">
    <property type="entry name" value="RT_POL"/>
    <property type="match status" value="1"/>
</dbReference>
<feature type="compositionally biased region" description="Polar residues" evidence="2">
    <location>
        <begin position="657"/>
        <end position="666"/>
    </location>
</feature>
<gene>
    <name evidence="4" type="ORF">KQP761_LOCUS34231</name>
</gene>
<sequence length="1579" mass="185443">MHVQFNIPHKNDNINHPSRMSTYYSNPTTTTSYIDLHPRVNNRKPDLNGAAQRKTYNSYQKFQTGSTTTFSGYTNISAYNRNNNMNKNIFPRRTSHENNNYTKSSNNNYQNNNNNRFYSSSKNVPSLMTIDSFQLPSRRNCRTIQQAEQYKNRSSINQYSMRKFDNNDKLFSTTTKAYKFNGLILSDSMCRYVREEQVSSNEIKVNVSFESGCDCSRMLDYLNNLSINDNHLLNVDFILFSLCTNDVANYGPDIAIQRCRHLIERVRQLFPNIKSLGWLALSPRTKPSKLFNSLEINNSNIKFNQLLQNVAQTMNFEIINANLQQQHMHNDGLHPSIQSGRILIERRIHNWFLKQKNTFSNFEKDHTLKLYQSNNNIIQHQQTYTTNNRSTTAIHYKRNNNVNNVNAHHSVNVHNINNNNNNRNKNNVDSVHIKNKDYNDKYNNNNNNRNYNMNEQNNRNRFQKTTNYEMHMNINEYDMQHQLEKKLNYYQPSKILIPQYPHFLRHKQEFFRKIQIPLELENKKDEIFDLSNIHYQTEYFKLESEKWEIYKKAAMHKKQVIEHIELMETVIEDNNNNLPIMRPSPSGLARPPALLDFTDYPEVFDEWLPEATPGRKRKIGQRRDDPPTPPSPRQPPPVVPRKALPPRDSNAALIGGSVNSSPFSNEKQTKNKKEHSFNALLPIEKVNEKKQQEIRPVDKTITKENSIIISPIHSSTPEPMVRSPSVVPKNDVITAQTSFHFAIIPIECRYFFKTIKEKCTFEAIKAHQNLLEKKYKTLENERENKLHSCFEKQEWTSIISFVKNTIEKILENKKKNDQRRLDNLLLDQIREKATLEIKNTGKQSEQQHIQRSHEKFMRTLDIKLQLDKIEMRFVENMPPPSLNIFDKLELYAKELKPNDNVLSSLREQWKSILRKTKLDLTALMRQAKVAELKQINDEHQNKKGVHNERKLVRALSRYHPGYTTSKLHPHHTTISFPPQANNKTELLRDTEVRILNLGPSFVPPAPKQVLKRLPKEIEQMKEKISAAWRRKTKTIGREPPIVRKFGERIEEEIKKTVATEIEKDTTIKKAIETFRKIQKEKNIIFRKTDKSKIFHIDTSDNYIKKSAAYMEKTNAYTEIKTSPLREMIDKTDSFLRNLVSSKQMPQYMLERLRPSQKESELPHLYYNPKDHKIGEPLRPIVSGIKSPLAKISSFLDQNIRPIFDKHTTYSLPNSIVFLKHLKNFETTSETYMYTFDVTDLYTMIPQKEAVLAVCEFLGRHGYKKIRGLSINTIKALFLHVLENSYFVLQLPGLEPKYYKQTRGGAMGSACTQVLADIYVRKWENDFVQKQQQENELYFRFRDDVFITTRLMPQQIESRLSELNQKDSSLKITWEGGKKVDYLDVTTEIEAPNFKTTVFRKLAAQPYVLPFHSSHPKHITRNIPHAAALRATRICSHRDDLRNELDRIRIMLLLNKYPPRFIDRQMERFFQEVTKEKTGDLLLGVNHHKYREKVLDTTWNKKDKKKIDFNNDVLVHFTYTPSLTHFGARFHQIWQEIFEGTPLDDIPVMYANRLTDSLKHILVQKKPSKEAIRLLPTSSE</sequence>
<proteinExistence type="predicted"/>
<evidence type="ECO:0000313" key="4">
    <source>
        <dbReference type="EMBL" id="CAF1670928.1"/>
    </source>
</evidence>
<feature type="coiled-coil region" evidence="1">
    <location>
        <begin position="761"/>
        <end position="827"/>
    </location>
</feature>
<evidence type="ECO:0000256" key="2">
    <source>
        <dbReference type="SAM" id="MobiDB-lite"/>
    </source>
</evidence>
<feature type="compositionally biased region" description="Basic and acidic residues" evidence="2">
    <location>
        <begin position="667"/>
        <end position="676"/>
    </location>
</feature>
<comment type="caution">
    <text evidence="4">The sequence shown here is derived from an EMBL/GenBank/DDBJ whole genome shotgun (WGS) entry which is preliminary data.</text>
</comment>
<keyword evidence="1" id="KW-0175">Coiled coil</keyword>
<accession>A0A816G8B6</accession>
<feature type="region of interest" description="Disordered" evidence="2">
    <location>
        <begin position="611"/>
        <end position="676"/>
    </location>
</feature>
<dbReference type="SUPFAM" id="SSF52266">
    <property type="entry name" value="SGNH hydrolase"/>
    <property type="match status" value="1"/>
</dbReference>
<dbReference type="CDD" id="cd00229">
    <property type="entry name" value="SGNH_hydrolase"/>
    <property type="match status" value="1"/>
</dbReference>
<dbReference type="Pfam" id="PF26215">
    <property type="entry name" value="HTH_animal"/>
    <property type="match status" value="1"/>
</dbReference>
<feature type="domain" description="Reverse transcriptase" evidence="3">
    <location>
        <begin position="1108"/>
        <end position="1397"/>
    </location>
</feature>
<name>A0A816G8B6_9BILA</name>
<protein>
    <recommendedName>
        <fullName evidence="3">Reverse transcriptase domain-containing protein</fullName>
    </recommendedName>
</protein>
<evidence type="ECO:0000313" key="5">
    <source>
        <dbReference type="Proteomes" id="UP000663834"/>
    </source>
</evidence>
<dbReference type="InterPro" id="IPR000477">
    <property type="entry name" value="RT_dom"/>
</dbReference>
<feature type="region of interest" description="Disordered" evidence="2">
    <location>
        <begin position="92"/>
        <end position="112"/>
    </location>
</feature>
<feature type="compositionally biased region" description="Pro residues" evidence="2">
    <location>
        <begin position="627"/>
        <end position="639"/>
    </location>
</feature>
<dbReference type="Proteomes" id="UP000663834">
    <property type="component" value="Unassembled WGS sequence"/>
</dbReference>
<evidence type="ECO:0000256" key="1">
    <source>
        <dbReference type="SAM" id="Coils"/>
    </source>
</evidence>
<dbReference type="PANTHER" id="PTHR21301">
    <property type="entry name" value="REVERSE TRANSCRIPTASE"/>
    <property type="match status" value="1"/>
</dbReference>
<reference evidence="4" key="1">
    <citation type="submission" date="2021-02" db="EMBL/GenBank/DDBJ databases">
        <authorList>
            <person name="Nowell W R."/>
        </authorList>
    </citation>
    <scope>NUCLEOTIDE SEQUENCE</scope>
</reference>
<feature type="compositionally biased region" description="Low complexity" evidence="2">
    <location>
        <begin position="98"/>
        <end position="112"/>
    </location>
</feature>
<evidence type="ECO:0000259" key="3">
    <source>
        <dbReference type="PROSITE" id="PS50878"/>
    </source>
</evidence>
<feature type="compositionally biased region" description="Low complexity" evidence="2">
    <location>
        <begin position="441"/>
        <end position="458"/>
    </location>
</feature>
<feature type="region of interest" description="Disordered" evidence="2">
    <location>
        <begin position="438"/>
        <end position="458"/>
    </location>
</feature>
<dbReference type="InterPro" id="IPR058912">
    <property type="entry name" value="HTH_animal"/>
</dbReference>
<organism evidence="4 5">
    <name type="scientific">Rotaria magnacalcarata</name>
    <dbReference type="NCBI Taxonomy" id="392030"/>
    <lineage>
        <taxon>Eukaryota</taxon>
        <taxon>Metazoa</taxon>
        <taxon>Spiralia</taxon>
        <taxon>Gnathifera</taxon>
        <taxon>Rotifera</taxon>
        <taxon>Eurotatoria</taxon>
        <taxon>Bdelloidea</taxon>
        <taxon>Philodinida</taxon>
        <taxon>Philodinidae</taxon>
        <taxon>Rotaria</taxon>
    </lineage>
</organism>
<dbReference type="EMBL" id="CAJNOW010019184">
    <property type="protein sequence ID" value="CAF1670928.1"/>
    <property type="molecule type" value="Genomic_DNA"/>
</dbReference>
<dbReference type="PANTHER" id="PTHR21301:SF10">
    <property type="entry name" value="REVERSE TRANSCRIPTASE DOMAIN-CONTAINING PROTEIN"/>
    <property type="match status" value="1"/>
</dbReference>